<keyword evidence="3" id="KW-1185">Reference proteome</keyword>
<sequence length="165" mass="17806" precursor="true">MKIKKLLFVAVAVVGGTLFSKAANAQAFAEIQLYENNFGDVSHPCGVFGSIAATQPATVNNPYYSIALGGTANLKNFLLHPTASFTSINDRARSGKLSGTAGRSVTVFDSPDGKTNDDYTVIEFKTTVTGYYLDTFEKNYEDSNVKVTYVRKNGLDGKVSAIRIQ</sequence>
<accession>A0A127V9T6</accession>
<dbReference type="AlphaFoldDB" id="A0A127V9T6"/>
<feature type="signal peptide" evidence="1">
    <location>
        <begin position="1"/>
        <end position="25"/>
    </location>
</feature>
<gene>
    <name evidence="2" type="ORF">AY601_0816</name>
</gene>
<evidence type="ECO:0000313" key="2">
    <source>
        <dbReference type="EMBL" id="AMP97758.1"/>
    </source>
</evidence>
<dbReference type="KEGG" id="pcm:AY601_0816"/>
<name>A0A127V9T6_9SPHI</name>
<dbReference type="OrthoDB" id="6402666at2"/>
<feature type="chain" id="PRO_5007280260" evidence="1">
    <location>
        <begin position="26"/>
        <end position="165"/>
    </location>
</feature>
<dbReference type="EMBL" id="CP014504">
    <property type="protein sequence ID" value="AMP97758.1"/>
    <property type="molecule type" value="Genomic_DNA"/>
</dbReference>
<protein>
    <submittedName>
        <fullName evidence="2">Uncharacterized protein</fullName>
    </submittedName>
</protein>
<organism evidence="2 3">
    <name type="scientific">Pedobacter cryoconitis</name>
    <dbReference type="NCBI Taxonomy" id="188932"/>
    <lineage>
        <taxon>Bacteria</taxon>
        <taxon>Pseudomonadati</taxon>
        <taxon>Bacteroidota</taxon>
        <taxon>Sphingobacteriia</taxon>
        <taxon>Sphingobacteriales</taxon>
        <taxon>Sphingobacteriaceae</taxon>
        <taxon>Pedobacter</taxon>
    </lineage>
</organism>
<dbReference type="PATRIC" id="fig|188932.3.peg.839"/>
<dbReference type="RefSeq" id="WP_068396795.1">
    <property type="nucleotide sequence ID" value="NZ_CP014504.1"/>
</dbReference>
<evidence type="ECO:0000256" key="1">
    <source>
        <dbReference type="SAM" id="SignalP"/>
    </source>
</evidence>
<proteinExistence type="predicted"/>
<keyword evidence="1" id="KW-0732">Signal</keyword>
<dbReference type="Proteomes" id="UP000071561">
    <property type="component" value="Chromosome"/>
</dbReference>
<evidence type="ECO:0000313" key="3">
    <source>
        <dbReference type="Proteomes" id="UP000071561"/>
    </source>
</evidence>
<reference evidence="2 3" key="1">
    <citation type="submission" date="2016-03" db="EMBL/GenBank/DDBJ databases">
        <title>Complete genome sequence of Pedobacter cryoconitis PAMC 27485.</title>
        <authorList>
            <person name="Lee J."/>
            <person name="Kim O.-S."/>
        </authorList>
    </citation>
    <scope>NUCLEOTIDE SEQUENCE [LARGE SCALE GENOMIC DNA]</scope>
    <source>
        <strain evidence="2 3">PAMC 27485</strain>
    </source>
</reference>